<dbReference type="EMBL" id="CP020570">
    <property type="protein sequence ID" value="ARF60090.1"/>
    <property type="molecule type" value="Genomic_DNA"/>
</dbReference>
<sequence length="170" mass="17618">MAVGPVEYLVIAFPGSGFTGTIAPALAGAAASGAVRPADLAFVRRTGGGAPAQVPLRDLDAGGVVPTDPDGGEAVALTPRDLDRIDGSVPPGDTAAIVVREDLWTTEAARAVREAGGTFVAHERLGSGDGAEETAGDDIIDRLERLADLWKREILSDEEFVEQKTRLLSD</sequence>
<dbReference type="AlphaFoldDB" id="A0A1V0U4T2"/>
<protein>
    <recommendedName>
        <fullName evidence="3">SHOCT domain-containing protein</fullName>
    </recommendedName>
</protein>
<reference evidence="1 2" key="1">
    <citation type="submission" date="2017-03" db="EMBL/GenBank/DDBJ databases">
        <title>Complete Genome Sequence of a natural compounds producer, Streptomyces violaceus S21.</title>
        <authorList>
            <person name="Zhong C."/>
            <person name="Zhao Z."/>
            <person name="Fu J."/>
            <person name="Zong G."/>
            <person name="Qin R."/>
            <person name="Cao G."/>
        </authorList>
    </citation>
    <scope>NUCLEOTIDE SEQUENCE [LARGE SCALE GENOMIC DNA]</scope>
    <source>
        <strain evidence="1 2">S21</strain>
    </source>
</reference>
<name>A0A1V0U4T2_STRVN</name>
<evidence type="ECO:0000313" key="2">
    <source>
        <dbReference type="Proteomes" id="UP000192445"/>
    </source>
</evidence>
<dbReference type="Proteomes" id="UP000192445">
    <property type="component" value="Chromosome"/>
</dbReference>
<proteinExistence type="predicted"/>
<dbReference type="STRING" id="1935.B1H20_00860"/>
<evidence type="ECO:0000313" key="1">
    <source>
        <dbReference type="EMBL" id="ARF60090.1"/>
    </source>
</evidence>
<accession>A0A1V0U4T2</accession>
<dbReference type="OrthoDB" id="1779644at2"/>
<evidence type="ECO:0008006" key="3">
    <source>
        <dbReference type="Google" id="ProtNLM"/>
    </source>
</evidence>
<organism evidence="1 2">
    <name type="scientific">Streptomyces violaceoruber</name>
    <dbReference type="NCBI Taxonomy" id="1935"/>
    <lineage>
        <taxon>Bacteria</taxon>
        <taxon>Bacillati</taxon>
        <taxon>Actinomycetota</taxon>
        <taxon>Actinomycetes</taxon>
        <taxon>Kitasatosporales</taxon>
        <taxon>Streptomycetaceae</taxon>
        <taxon>Streptomyces</taxon>
        <taxon>Streptomyces violaceoruber group</taxon>
    </lineage>
</organism>
<gene>
    <name evidence="1" type="ORF">B1H20_00860</name>
</gene>
<dbReference type="RefSeq" id="WP_030190099.1">
    <property type="nucleotide sequence ID" value="NZ_CP020570.1"/>
</dbReference>
<dbReference type="KEGG" id="svu:B1H20_00860"/>